<dbReference type="Proteomes" id="UP000321196">
    <property type="component" value="Unassembled WGS sequence"/>
</dbReference>
<name>A0A5C8HPT6_9MICO</name>
<gene>
    <name evidence="2" type="ORF">FVP60_07120</name>
</gene>
<evidence type="ECO:0000256" key="1">
    <source>
        <dbReference type="SAM" id="Phobius"/>
    </source>
</evidence>
<protein>
    <submittedName>
        <fullName evidence="2">Phage holin family protein</fullName>
    </submittedName>
</protein>
<accession>A0A5C8HPT6</accession>
<proteinExistence type="predicted"/>
<keyword evidence="1" id="KW-1133">Transmembrane helix</keyword>
<dbReference type="AlphaFoldDB" id="A0A5C8HPT6"/>
<organism evidence="2 3">
    <name type="scientific">Microbacterium mitrae</name>
    <dbReference type="NCBI Taxonomy" id="664640"/>
    <lineage>
        <taxon>Bacteria</taxon>
        <taxon>Bacillati</taxon>
        <taxon>Actinomycetota</taxon>
        <taxon>Actinomycetes</taxon>
        <taxon>Micrococcales</taxon>
        <taxon>Microbacteriaceae</taxon>
        <taxon>Microbacterium</taxon>
    </lineage>
</organism>
<comment type="caution">
    <text evidence="2">The sequence shown here is derived from an EMBL/GenBank/DDBJ whole genome shotgun (WGS) entry which is preliminary data.</text>
</comment>
<feature type="transmembrane region" description="Helical" evidence="1">
    <location>
        <begin position="96"/>
        <end position="119"/>
    </location>
</feature>
<feature type="transmembrane region" description="Helical" evidence="1">
    <location>
        <begin position="64"/>
        <end position="84"/>
    </location>
</feature>
<keyword evidence="1" id="KW-0812">Transmembrane</keyword>
<feature type="transmembrane region" description="Helical" evidence="1">
    <location>
        <begin position="33"/>
        <end position="55"/>
    </location>
</feature>
<reference evidence="2 3" key="1">
    <citation type="submission" date="2019-08" db="EMBL/GenBank/DDBJ databases">
        <authorList>
            <person name="Dong K."/>
        </authorList>
    </citation>
    <scope>NUCLEOTIDE SEQUENCE [LARGE SCALE GENOMIC DNA]</scope>
    <source>
        <strain evidence="2 3">M4-8</strain>
    </source>
</reference>
<dbReference type="EMBL" id="VRSW01000002">
    <property type="protein sequence ID" value="TXK04463.1"/>
    <property type="molecule type" value="Genomic_DNA"/>
</dbReference>
<dbReference type="RefSeq" id="WP_147825598.1">
    <property type="nucleotide sequence ID" value="NZ_BAAARG010000002.1"/>
</dbReference>
<keyword evidence="1" id="KW-0472">Membrane</keyword>
<sequence>MIRMLIRVGINLLTAALGLLVAAWLIPDVKLEVGGFIVAVAVFAIAQSILGPFVFNMARKYADAILGGIGLVTTLLALFVATLFPGGLRIESPVAWVLAPLVVWIVTALGGWILALLFLREKANGAKSAAK</sequence>
<evidence type="ECO:0000313" key="3">
    <source>
        <dbReference type="Proteomes" id="UP000321196"/>
    </source>
</evidence>
<keyword evidence="3" id="KW-1185">Reference proteome</keyword>
<evidence type="ECO:0000313" key="2">
    <source>
        <dbReference type="EMBL" id="TXK04463.1"/>
    </source>
</evidence>
<dbReference type="OrthoDB" id="4871734at2"/>